<evidence type="ECO:0000256" key="1">
    <source>
        <dbReference type="ARBA" id="ARBA00000085"/>
    </source>
</evidence>
<dbReference type="InterPro" id="IPR050351">
    <property type="entry name" value="BphY/WalK/GraS-like"/>
</dbReference>
<dbReference type="Proteomes" id="UP000216225">
    <property type="component" value="Unassembled WGS sequence"/>
</dbReference>
<dbReference type="GO" id="GO:0000156">
    <property type="term" value="F:phosphorelay response regulator activity"/>
    <property type="evidence" value="ECO:0007669"/>
    <property type="project" value="TreeGrafter"/>
</dbReference>
<protein>
    <recommendedName>
        <fullName evidence="2">histidine kinase</fullName>
        <ecNumber evidence="2">2.7.13.3</ecNumber>
    </recommendedName>
</protein>
<dbReference type="InterPro" id="IPR000014">
    <property type="entry name" value="PAS"/>
</dbReference>
<dbReference type="Gene3D" id="3.30.565.10">
    <property type="entry name" value="Histidine kinase-like ATPase, C-terminal domain"/>
    <property type="match status" value="1"/>
</dbReference>
<dbReference type="GO" id="GO:0007234">
    <property type="term" value="P:osmosensory signaling via phosphorelay pathway"/>
    <property type="evidence" value="ECO:0007669"/>
    <property type="project" value="TreeGrafter"/>
</dbReference>
<evidence type="ECO:0000313" key="9">
    <source>
        <dbReference type="EMBL" id="RKJ96804.1"/>
    </source>
</evidence>
<dbReference type="InterPro" id="IPR035965">
    <property type="entry name" value="PAS-like_dom_sf"/>
</dbReference>
<keyword evidence="4" id="KW-0808">Transferase</keyword>
<dbReference type="SUPFAM" id="SSF47384">
    <property type="entry name" value="Homodimeric domain of signal transducing histidine kinase"/>
    <property type="match status" value="1"/>
</dbReference>
<dbReference type="SMART" id="SM00388">
    <property type="entry name" value="HisKA"/>
    <property type="match status" value="1"/>
</dbReference>
<dbReference type="InterPro" id="IPR003594">
    <property type="entry name" value="HATPase_dom"/>
</dbReference>
<dbReference type="CDD" id="cd00082">
    <property type="entry name" value="HisKA"/>
    <property type="match status" value="1"/>
</dbReference>
<proteinExistence type="predicted"/>
<dbReference type="InterPro" id="IPR004358">
    <property type="entry name" value="Sig_transdc_His_kin-like_C"/>
</dbReference>
<evidence type="ECO:0000256" key="5">
    <source>
        <dbReference type="ARBA" id="ARBA00022777"/>
    </source>
</evidence>
<keyword evidence="5 9" id="KW-0418">Kinase</keyword>
<dbReference type="InterPro" id="IPR036097">
    <property type="entry name" value="HisK_dim/P_sf"/>
</dbReference>
<keyword evidence="6" id="KW-0472">Membrane</keyword>
<dbReference type="InterPro" id="IPR036890">
    <property type="entry name" value="HATPase_C_sf"/>
</dbReference>
<evidence type="ECO:0000259" key="7">
    <source>
        <dbReference type="PROSITE" id="PS50109"/>
    </source>
</evidence>
<dbReference type="EC" id="2.7.13.3" evidence="2"/>
<feature type="domain" description="Histidine kinase" evidence="7">
    <location>
        <begin position="454"/>
        <end position="682"/>
    </location>
</feature>
<feature type="domain" description="PAS" evidence="8">
    <location>
        <begin position="320"/>
        <end position="374"/>
    </location>
</feature>
<comment type="catalytic activity">
    <reaction evidence="1">
        <text>ATP + protein L-histidine = ADP + protein N-phospho-L-histidine.</text>
        <dbReference type="EC" id="2.7.13.3"/>
    </reaction>
</comment>
<dbReference type="Gene3D" id="3.30.450.20">
    <property type="entry name" value="PAS domain"/>
    <property type="match status" value="2"/>
</dbReference>
<dbReference type="SUPFAM" id="SSF55874">
    <property type="entry name" value="ATPase domain of HSP90 chaperone/DNA topoisomerase II/histidine kinase"/>
    <property type="match status" value="1"/>
</dbReference>
<accession>A0A420KCF0</accession>
<dbReference type="PRINTS" id="PR00344">
    <property type="entry name" value="BCTRLSENSOR"/>
</dbReference>
<organism evidence="9 10">
    <name type="scientific">Alicycliphilus denitrificans</name>
    <dbReference type="NCBI Taxonomy" id="179636"/>
    <lineage>
        <taxon>Bacteria</taxon>
        <taxon>Pseudomonadati</taxon>
        <taxon>Pseudomonadota</taxon>
        <taxon>Betaproteobacteria</taxon>
        <taxon>Burkholderiales</taxon>
        <taxon>Comamonadaceae</taxon>
        <taxon>Alicycliphilus</taxon>
    </lineage>
</organism>
<dbReference type="Gene3D" id="1.10.287.130">
    <property type="match status" value="1"/>
</dbReference>
<dbReference type="SUPFAM" id="SSF55785">
    <property type="entry name" value="PYP-like sensor domain (PAS domain)"/>
    <property type="match status" value="1"/>
</dbReference>
<dbReference type="CDD" id="cd00075">
    <property type="entry name" value="HATPase"/>
    <property type="match status" value="1"/>
</dbReference>
<dbReference type="PROSITE" id="PS50112">
    <property type="entry name" value="PAS"/>
    <property type="match status" value="1"/>
</dbReference>
<dbReference type="InterPro" id="IPR013656">
    <property type="entry name" value="PAS_4"/>
</dbReference>
<dbReference type="RefSeq" id="WP_094438349.1">
    <property type="nucleotide sequence ID" value="NZ_NKDB02000002.1"/>
</dbReference>
<evidence type="ECO:0000313" key="10">
    <source>
        <dbReference type="Proteomes" id="UP000216225"/>
    </source>
</evidence>
<reference evidence="9 10" key="1">
    <citation type="submission" date="2018-09" db="EMBL/GenBank/DDBJ databases">
        <title>Genome comparison of Alicycliphilus sp. BQ1, a polyurethanolytic bacterium, with its closest phylogenetic relatives Alicycliphilus denitrificans BC and K601, unable to attack polyurethane.</title>
        <authorList>
            <person name="Loza-Tavera H."/>
            <person name="Lozano L."/>
            <person name="Cevallos M."/>
            <person name="Maya-Lucas O."/>
            <person name="Garcia-Mena J."/>
            <person name="Hernandez J."/>
        </authorList>
    </citation>
    <scope>NUCLEOTIDE SEQUENCE [LARGE SCALE GENOMIC DNA]</scope>
    <source>
        <strain evidence="9 10">BQ1</strain>
    </source>
</reference>
<dbReference type="Pfam" id="PF08448">
    <property type="entry name" value="PAS_4"/>
    <property type="match status" value="1"/>
</dbReference>
<dbReference type="SMART" id="SM00387">
    <property type="entry name" value="HATPase_c"/>
    <property type="match status" value="1"/>
</dbReference>
<gene>
    <name evidence="9" type="ORF">CE154_012380</name>
</gene>
<dbReference type="GO" id="GO:0000155">
    <property type="term" value="F:phosphorelay sensor kinase activity"/>
    <property type="evidence" value="ECO:0007669"/>
    <property type="project" value="InterPro"/>
</dbReference>
<dbReference type="EMBL" id="NKDB02000002">
    <property type="protein sequence ID" value="RKJ96804.1"/>
    <property type="molecule type" value="Genomic_DNA"/>
</dbReference>
<evidence type="ECO:0000259" key="8">
    <source>
        <dbReference type="PROSITE" id="PS50112"/>
    </source>
</evidence>
<evidence type="ECO:0000256" key="3">
    <source>
        <dbReference type="ARBA" id="ARBA00022553"/>
    </source>
</evidence>
<dbReference type="PANTHER" id="PTHR42878:SF13">
    <property type="entry name" value="HISTIDINE KINASE"/>
    <property type="match status" value="1"/>
</dbReference>
<sequence>MLILTLVAGTAAMVWREFRHAEQRDRQQLAFMASAMESHATQVLEASGTVLDHLAASLLKAPDDLASLEELQADYLRGLPFLQGLSAIDPDGQVLTSTHLADRGASVDLRRLAPRPVQGERMVIGPWTPGRTLTESTRQAAAPARAGFIPLVRRVQLSPSRSLLLVAQLNPDALTGHQQRLFDTSPPGTRALLALDDGSLLSQSGGESHYRGHSLRAHPLLRDGLPAAHLGGYGPAQTLGRLSLGAWQRSGSLPLVSLVERPYASAPRRVLDALREPLVFMLPALAWAAFLAMSARRNARRREIALAESEREQRQQLQDQQAFTNLLLETIPLPVCTTDLEGRFLTVNQAWERFMGLQREHVLGLRGSEFMPPEAALAYEAHDEDFGTRICYEARLCGRDGSARTVEITKVRRLSHQGQPLGLLIAMKDVTDLPARQEPAGRGTHAGNRDFVTRISHELNRPLQSILGFSELGMGRASAPDTLRAMFGDIHAAGRSILEFLNELLDIPKTEGSIDSFHFERHDVRTLIGETVAGLAPQLARKRLALELQLGAAALVAKVDSRRFTQVMHYVLTSAAQFSPEGQAIHVAASSLDQTSIHISVCDQGPGRSQGPGIAQEEIQAVLQTFTQPGQTGEDAPGVDSPGVDLGLAVCHKIITAHGGRIYTTNAPEGGVVFHITLPHAGHRIPEPAAPQWTESP</sequence>
<dbReference type="NCBIfam" id="TIGR00229">
    <property type="entry name" value="sensory_box"/>
    <property type="match status" value="1"/>
</dbReference>
<keyword evidence="3" id="KW-0597">Phosphoprotein</keyword>
<dbReference type="CDD" id="cd18773">
    <property type="entry name" value="PDC1_HK_sensor"/>
    <property type="match status" value="1"/>
</dbReference>
<dbReference type="InterPro" id="IPR003661">
    <property type="entry name" value="HisK_dim/P_dom"/>
</dbReference>
<dbReference type="PANTHER" id="PTHR42878">
    <property type="entry name" value="TWO-COMPONENT HISTIDINE KINASE"/>
    <property type="match status" value="1"/>
</dbReference>
<dbReference type="Pfam" id="PF02518">
    <property type="entry name" value="HATPase_c"/>
    <property type="match status" value="1"/>
</dbReference>
<evidence type="ECO:0000256" key="6">
    <source>
        <dbReference type="ARBA" id="ARBA00023136"/>
    </source>
</evidence>
<dbReference type="GO" id="GO:0016020">
    <property type="term" value="C:membrane"/>
    <property type="evidence" value="ECO:0007669"/>
    <property type="project" value="UniProtKB-SubCell"/>
</dbReference>
<dbReference type="PROSITE" id="PS50109">
    <property type="entry name" value="HIS_KIN"/>
    <property type="match status" value="1"/>
</dbReference>
<comment type="caution">
    <text evidence="9">The sequence shown here is derived from an EMBL/GenBank/DDBJ whole genome shotgun (WGS) entry which is preliminary data.</text>
</comment>
<dbReference type="Pfam" id="PF00512">
    <property type="entry name" value="HisKA"/>
    <property type="match status" value="1"/>
</dbReference>
<evidence type="ECO:0000256" key="4">
    <source>
        <dbReference type="ARBA" id="ARBA00022679"/>
    </source>
</evidence>
<evidence type="ECO:0000256" key="2">
    <source>
        <dbReference type="ARBA" id="ARBA00012438"/>
    </source>
</evidence>
<dbReference type="GO" id="GO:0030295">
    <property type="term" value="F:protein kinase activator activity"/>
    <property type="evidence" value="ECO:0007669"/>
    <property type="project" value="TreeGrafter"/>
</dbReference>
<dbReference type="InterPro" id="IPR005467">
    <property type="entry name" value="His_kinase_dom"/>
</dbReference>
<dbReference type="CDD" id="cd00130">
    <property type="entry name" value="PAS"/>
    <property type="match status" value="1"/>
</dbReference>
<name>A0A420KCF0_9BURK</name>
<dbReference type="AlphaFoldDB" id="A0A420KCF0"/>
<dbReference type="SMART" id="SM00091">
    <property type="entry name" value="PAS"/>
    <property type="match status" value="1"/>
</dbReference>